<protein>
    <recommendedName>
        <fullName evidence="2">Fe2OG dioxygenase domain-containing protein</fullName>
    </recommendedName>
</protein>
<keyword evidence="4" id="KW-1185">Reference proteome</keyword>
<dbReference type="NCBIfam" id="NF004855">
    <property type="entry name" value="PRK06208.1"/>
    <property type="match status" value="1"/>
</dbReference>
<evidence type="ECO:0000313" key="4">
    <source>
        <dbReference type="Proteomes" id="UP000572817"/>
    </source>
</evidence>
<feature type="region of interest" description="Disordered" evidence="1">
    <location>
        <begin position="1"/>
        <end position="28"/>
    </location>
</feature>
<dbReference type="GO" id="GO:0044283">
    <property type="term" value="P:small molecule biosynthetic process"/>
    <property type="evidence" value="ECO:0007669"/>
    <property type="project" value="UniProtKB-ARBA"/>
</dbReference>
<dbReference type="FunFam" id="3.40.225.10:FF:000009">
    <property type="entry name" value="Class II aldolase/adducin N-terminal"/>
    <property type="match status" value="1"/>
</dbReference>
<dbReference type="InterPro" id="IPR044861">
    <property type="entry name" value="IPNS-like_FE2OG_OXY"/>
</dbReference>
<dbReference type="PANTHER" id="PTHR10672:SF25">
    <property type="entry name" value="MEIOTICALLY UP-REGULATED GENE 14 PROTEIN"/>
    <property type="match status" value="1"/>
</dbReference>
<dbReference type="Gene3D" id="3.40.225.10">
    <property type="entry name" value="Class II aldolase/adducin N-terminal domain"/>
    <property type="match status" value="1"/>
</dbReference>
<dbReference type="InterPro" id="IPR036409">
    <property type="entry name" value="Aldolase_II/adducin_N_sf"/>
</dbReference>
<gene>
    <name evidence="3" type="ORF">GTA08_BOTSDO08281</name>
</gene>
<evidence type="ECO:0000256" key="1">
    <source>
        <dbReference type="SAM" id="MobiDB-lite"/>
    </source>
</evidence>
<accession>A0A8H4IM42</accession>
<dbReference type="EMBL" id="WWBZ02000051">
    <property type="protein sequence ID" value="KAF4303995.1"/>
    <property type="molecule type" value="Genomic_DNA"/>
</dbReference>
<dbReference type="SUPFAM" id="SSF53639">
    <property type="entry name" value="AraD/HMP-PK domain-like"/>
    <property type="match status" value="1"/>
</dbReference>
<dbReference type="AlphaFoldDB" id="A0A8H4IM42"/>
<dbReference type="InterPro" id="IPR027443">
    <property type="entry name" value="IPNS-like_sf"/>
</dbReference>
<dbReference type="SUPFAM" id="SSF51197">
    <property type="entry name" value="Clavaminate synthase-like"/>
    <property type="match status" value="1"/>
</dbReference>
<reference evidence="3" key="1">
    <citation type="submission" date="2020-04" db="EMBL/GenBank/DDBJ databases">
        <title>Genome Assembly and Annotation of Botryosphaeria dothidea sdau 11-99, a Latent Pathogen of Apple Fruit Ring Rot in China.</title>
        <authorList>
            <person name="Yu C."/>
            <person name="Diao Y."/>
            <person name="Lu Q."/>
            <person name="Zhao J."/>
            <person name="Cui S."/>
            <person name="Peng C."/>
            <person name="He B."/>
            <person name="Liu H."/>
        </authorList>
    </citation>
    <scope>NUCLEOTIDE SEQUENCE [LARGE SCALE GENOMIC DNA]</scope>
    <source>
        <strain evidence="3">Sdau11-99</strain>
    </source>
</reference>
<evidence type="ECO:0000259" key="2">
    <source>
        <dbReference type="PROSITE" id="PS51471"/>
    </source>
</evidence>
<dbReference type="Pfam" id="PF14226">
    <property type="entry name" value="DIOX_N"/>
    <property type="match status" value="1"/>
</dbReference>
<feature type="domain" description="Fe2OG dioxygenase" evidence="2">
    <location>
        <begin position="504"/>
        <end position="620"/>
    </location>
</feature>
<proteinExistence type="predicted"/>
<dbReference type="InterPro" id="IPR001303">
    <property type="entry name" value="Aldolase_II/adducin_N"/>
</dbReference>
<dbReference type="Pfam" id="PF03171">
    <property type="entry name" value="2OG-FeII_Oxy"/>
    <property type="match status" value="1"/>
</dbReference>
<dbReference type="PROSITE" id="PS51471">
    <property type="entry name" value="FE2OG_OXY"/>
    <property type="match status" value="1"/>
</dbReference>
<evidence type="ECO:0000313" key="3">
    <source>
        <dbReference type="EMBL" id="KAF4303995.1"/>
    </source>
</evidence>
<dbReference type="OrthoDB" id="288590at2759"/>
<dbReference type="InterPro" id="IPR026992">
    <property type="entry name" value="DIOX_N"/>
</dbReference>
<dbReference type="GO" id="GO:0005856">
    <property type="term" value="C:cytoskeleton"/>
    <property type="evidence" value="ECO:0007669"/>
    <property type="project" value="TreeGrafter"/>
</dbReference>
<organism evidence="3 4">
    <name type="scientific">Botryosphaeria dothidea</name>
    <dbReference type="NCBI Taxonomy" id="55169"/>
    <lineage>
        <taxon>Eukaryota</taxon>
        <taxon>Fungi</taxon>
        <taxon>Dikarya</taxon>
        <taxon>Ascomycota</taxon>
        <taxon>Pezizomycotina</taxon>
        <taxon>Dothideomycetes</taxon>
        <taxon>Dothideomycetes incertae sedis</taxon>
        <taxon>Botryosphaeriales</taxon>
        <taxon>Botryosphaeriaceae</taxon>
        <taxon>Botryosphaeria</taxon>
    </lineage>
</organism>
<dbReference type="Gene3D" id="2.60.120.330">
    <property type="entry name" value="B-lactam Antibiotic, Isopenicillin N Synthase, Chain"/>
    <property type="match status" value="1"/>
</dbReference>
<sequence length="659" mass="73257">MSPTAIEVVTPTAEPKRREAGKNGTPLEIMSHGPLALTGIPNFTSQEGKRRWQLEHMAGAFRIFGRHGYAEGMAGHISVRDPILPNAFWINPLGVHFSLLRASDMMLLDMDTGEVLIGGATGRPANATGYLIHRAVHMARPDVHAVCHAHPPHGRAWSSFARPLEMLNQDVCNLFGAQAVYAEYGGLAVGGDEGMKIAKALGQNKACILMNHGLLTVGTTVDEAAYLFRLMENSCQVQLLAEAAAANGLQKKIISDEEALNNFNLTSEAAVISSTEMLGGQKSDVEDDVLDRRMKIDDFAPFWFHFAIVQQQRFGRQPANLEGIVIMAFRVLDGKKLAFGSAQDKVDFCEALVDGFSQQGLVKLVNHGISDSDIEKAFEWSKRFFELPDHVKESIRHPPQANPNRGWTCPGQEKSWAITDFEKGAQKTAARRFDLKESFDMGAANDALYANMWPPEDELPGLRGFLERFYGACQEVHMRILEALEQGLRARGIDVDLVGRCRENVSELRLNYYPPVKVEELRRGNLSRISEHTDFGTVTLLLQDRVGGLEVEDQSNLGQYVSVEADSKTEMLVNIGDSLQRITNDVLTSVSHRVTVPQAEREREAGELAARYSLVYFAKFSRDVSLRPLAAFVDAERPPKYPDMTAYEWNQVKLQRIYG</sequence>
<dbReference type="Pfam" id="PF00596">
    <property type="entry name" value="Aldolase_II"/>
    <property type="match status" value="1"/>
</dbReference>
<comment type="caution">
    <text evidence="3">The sequence shown here is derived from an EMBL/GenBank/DDBJ whole genome shotgun (WGS) entry which is preliminary data.</text>
</comment>
<dbReference type="PANTHER" id="PTHR10672">
    <property type="entry name" value="ADDUCIN"/>
    <property type="match status" value="1"/>
</dbReference>
<dbReference type="SMART" id="SM01007">
    <property type="entry name" value="Aldolase_II"/>
    <property type="match status" value="1"/>
</dbReference>
<dbReference type="Proteomes" id="UP000572817">
    <property type="component" value="Unassembled WGS sequence"/>
</dbReference>
<dbReference type="InterPro" id="IPR051017">
    <property type="entry name" value="Aldolase-II_Adducin_sf"/>
</dbReference>
<dbReference type="InterPro" id="IPR005123">
    <property type="entry name" value="Oxoglu/Fe-dep_dioxygenase_dom"/>
</dbReference>
<dbReference type="GO" id="GO:0051015">
    <property type="term" value="F:actin filament binding"/>
    <property type="evidence" value="ECO:0007669"/>
    <property type="project" value="TreeGrafter"/>
</dbReference>
<name>A0A8H4IM42_9PEZI</name>